<evidence type="ECO:0000256" key="1">
    <source>
        <dbReference type="SAM" id="Phobius"/>
    </source>
</evidence>
<proteinExistence type="predicted"/>
<keyword evidence="1" id="KW-0812">Transmembrane</keyword>
<sequence>MHKLGCMRARAGDFLVLLAPTLVVGVLVPVVTRDDPAAYVPVLLVLLIVATIGIAFGLILLAHTTRGPSTFAIVVWQEQAAFRVQPNFRRQCVFYGVLGAALVLMAFNGFRVGHLSVLRAMSYGIVVLTTLFLLVLSVRMLRSGPLVLTSEGLAIDGGRSFVPWDALGVRSESGAWAVGSPELVRGRRVREFRPGEDVPLEVSLYFLTRVIDLYARQPERRAAIGTPEELERLRGALTRQVT</sequence>
<organism evidence="2 3">
    <name type="scientific">Dactylosporangium maewongense</name>
    <dbReference type="NCBI Taxonomy" id="634393"/>
    <lineage>
        <taxon>Bacteria</taxon>
        <taxon>Bacillati</taxon>
        <taxon>Actinomycetota</taxon>
        <taxon>Actinomycetes</taxon>
        <taxon>Micromonosporales</taxon>
        <taxon>Micromonosporaceae</taxon>
        <taxon>Dactylosporangium</taxon>
    </lineage>
</organism>
<comment type="caution">
    <text evidence="2">The sequence shown here is derived from an EMBL/GenBank/DDBJ whole genome shotgun (WGS) entry which is preliminary data.</text>
</comment>
<evidence type="ECO:0000313" key="3">
    <source>
        <dbReference type="Proteomes" id="UP001501470"/>
    </source>
</evidence>
<accession>A0ABN2CTC0</accession>
<feature type="transmembrane region" description="Helical" evidence="1">
    <location>
        <begin position="116"/>
        <end position="136"/>
    </location>
</feature>
<evidence type="ECO:0008006" key="4">
    <source>
        <dbReference type="Google" id="ProtNLM"/>
    </source>
</evidence>
<evidence type="ECO:0000313" key="2">
    <source>
        <dbReference type="EMBL" id="GAA1561991.1"/>
    </source>
</evidence>
<reference evidence="2 3" key="1">
    <citation type="journal article" date="2019" name="Int. J. Syst. Evol. Microbiol.">
        <title>The Global Catalogue of Microorganisms (GCM) 10K type strain sequencing project: providing services to taxonomists for standard genome sequencing and annotation.</title>
        <authorList>
            <consortium name="The Broad Institute Genomics Platform"/>
            <consortium name="The Broad Institute Genome Sequencing Center for Infectious Disease"/>
            <person name="Wu L."/>
            <person name="Ma J."/>
        </authorList>
    </citation>
    <scope>NUCLEOTIDE SEQUENCE [LARGE SCALE GENOMIC DNA]</scope>
    <source>
        <strain evidence="2 3">JCM 15933</strain>
    </source>
</reference>
<feature type="transmembrane region" description="Helical" evidence="1">
    <location>
        <begin position="12"/>
        <end position="32"/>
    </location>
</feature>
<keyword evidence="1" id="KW-0472">Membrane</keyword>
<name>A0ABN2CTC0_9ACTN</name>
<keyword evidence="1" id="KW-1133">Transmembrane helix</keyword>
<feature type="transmembrane region" description="Helical" evidence="1">
    <location>
        <begin position="38"/>
        <end position="61"/>
    </location>
</feature>
<dbReference type="EMBL" id="BAAAQD010000031">
    <property type="protein sequence ID" value="GAA1561991.1"/>
    <property type="molecule type" value="Genomic_DNA"/>
</dbReference>
<protein>
    <recommendedName>
        <fullName evidence="4">PH domain-containing protein</fullName>
    </recommendedName>
</protein>
<feature type="transmembrane region" description="Helical" evidence="1">
    <location>
        <begin position="92"/>
        <end position="110"/>
    </location>
</feature>
<gene>
    <name evidence="2" type="ORF">GCM10009827_099280</name>
</gene>
<dbReference type="Proteomes" id="UP001501470">
    <property type="component" value="Unassembled WGS sequence"/>
</dbReference>
<keyword evidence="3" id="KW-1185">Reference proteome</keyword>